<dbReference type="CDD" id="cd12797">
    <property type="entry name" value="M23_peptidase"/>
    <property type="match status" value="1"/>
</dbReference>
<proteinExistence type="predicted"/>
<evidence type="ECO:0000313" key="3">
    <source>
        <dbReference type="Proteomes" id="UP001171916"/>
    </source>
</evidence>
<protein>
    <submittedName>
        <fullName evidence="2">M23 family metallopeptidase</fullName>
        <ecNumber evidence="2">3.4.-.-</ecNumber>
    </submittedName>
</protein>
<keyword evidence="2" id="KW-0378">Hydrolase</keyword>
<feature type="signal peptide" evidence="1">
    <location>
        <begin position="1"/>
        <end position="19"/>
    </location>
</feature>
<dbReference type="EMBL" id="JAUEPH010000005">
    <property type="protein sequence ID" value="MDN3205009.1"/>
    <property type="molecule type" value="Genomic_DNA"/>
</dbReference>
<comment type="caution">
    <text evidence="2">The sequence shown here is derived from an EMBL/GenBank/DDBJ whole genome shotgun (WGS) entry which is preliminary data.</text>
</comment>
<accession>A0ABT7YER2</accession>
<gene>
    <name evidence="2" type="ORF">QVH07_12670</name>
</gene>
<evidence type="ECO:0000313" key="2">
    <source>
        <dbReference type="EMBL" id="MDN3205009.1"/>
    </source>
</evidence>
<evidence type="ECO:0000256" key="1">
    <source>
        <dbReference type="SAM" id="SignalP"/>
    </source>
</evidence>
<organism evidence="2 3">
    <name type="scientific">Algoriphagus sediminis</name>
    <dbReference type="NCBI Taxonomy" id="3057113"/>
    <lineage>
        <taxon>Bacteria</taxon>
        <taxon>Pseudomonadati</taxon>
        <taxon>Bacteroidota</taxon>
        <taxon>Cytophagia</taxon>
        <taxon>Cytophagales</taxon>
        <taxon>Cyclobacteriaceae</taxon>
        <taxon>Algoriphagus</taxon>
    </lineage>
</organism>
<feature type="chain" id="PRO_5046076931" evidence="1">
    <location>
        <begin position="20"/>
        <end position="298"/>
    </location>
</feature>
<dbReference type="Gene3D" id="2.70.70.10">
    <property type="entry name" value="Glucose Permease (Domain IIA)"/>
    <property type="match status" value="1"/>
</dbReference>
<dbReference type="EC" id="3.4.-.-" evidence="2"/>
<dbReference type="Proteomes" id="UP001171916">
    <property type="component" value="Unassembled WGS sequence"/>
</dbReference>
<keyword evidence="1" id="KW-0732">Signal</keyword>
<sequence>MRSPIFTLLFCFFSSLSFAQVELESERDEDGNVIFYATNAASIPYAVLFNFSNLNNLTTPGGSTPLVVANPGRTPVLRLRPSREGQATSYRYSYSYSKGNMLAKIKEDPVYLIPVADGQMVRAMQMTHIENQLQPKEYNSNYVGVSFHFETPTVIVAPRKGVISDMRMSYEAKEGEFRYDGKDNFIEIYHEDGTFTKLAVLKKDSQKVELGDEVFPGQELALSAGENYSSGTHVRMSTFKSVKKDRDKLGYDLIPVQFITEGGAIEIPKLVELEVIHPQEIIELEMSKREKKKYFADK</sequence>
<dbReference type="GO" id="GO:0016787">
    <property type="term" value="F:hydrolase activity"/>
    <property type="evidence" value="ECO:0007669"/>
    <property type="project" value="UniProtKB-KW"/>
</dbReference>
<dbReference type="RefSeq" id="WP_290000855.1">
    <property type="nucleotide sequence ID" value="NZ_JAUEPH010000005.1"/>
</dbReference>
<name>A0ABT7YER2_9BACT</name>
<reference evidence="2" key="1">
    <citation type="submission" date="2023-06" db="EMBL/GenBank/DDBJ databases">
        <title>Robiginitalea aurantiacus sp. nov. and Algoriphagus sediminis sp. nov., isolated from coastal sediment.</title>
        <authorList>
            <person name="Zhou Z.Y."/>
            <person name="An J."/>
            <person name="Jia Y.W."/>
            <person name="Du Z.J."/>
        </authorList>
    </citation>
    <scope>NUCLEOTIDE SEQUENCE</scope>
    <source>
        <strain evidence="2">C2-7</strain>
    </source>
</reference>
<keyword evidence="3" id="KW-1185">Reference proteome</keyword>
<dbReference type="InterPro" id="IPR011055">
    <property type="entry name" value="Dup_hybrid_motif"/>
</dbReference>